<gene>
    <name evidence="2" type="ORF">TbgDal_IX320</name>
</gene>
<dbReference type="AlphaFoldDB" id="C9ZX18"/>
<name>C9ZX18_TRYB9</name>
<evidence type="ECO:0000313" key="3">
    <source>
        <dbReference type="Proteomes" id="UP000002316"/>
    </source>
</evidence>
<evidence type="ECO:0000256" key="1">
    <source>
        <dbReference type="SAM" id="Phobius"/>
    </source>
</evidence>
<feature type="transmembrane region" description="Helical" evidence="1">
    <location>
        <begin position="70"/>
        <end position="94"/>
    </location>
</feature>
<protein>
    <submittedName>
        <fullName evidence="2">Uncharacterized protein</fullName>
    </submittedName>
</protein>
<dbReference type="RefSeq" id="XP_011776233.1">
    <property type="nucleotide sequence ID" value="XM_011777931.1"/>
</dbReference>
<organism evidence="2 3">
    <name type="scientific">Trypanosoma brucei gambiense (strain MHOM/CI/86/DAL972)</name>
    <dbReference type="NCBI Taxonomy" id="679716"/>
    <lineage>
        <taxon>Eukaryota</taxon>
        <taxon>Discoba</taxon>
        <taxon>Euglenozoa</taxon>
        <taxon>Kinetoplastea</taxon>
        <taxon>Metakinetoplastina</taxon>
        <taxon>Trypanosomatida</taxon>
        <taxon>Trypanosomatidae</taxon>
        <taxon>Trypanosoma</taxon>
    </lineage>
</organism>
<dbReference type="Proteomes" id="UP000002316">
    <property type="component" value="Chromosome 9"/>
</dbReference>
<keyword evidence="1" id="KW-0472">Membrane</keyword>
<keyword evidence="1" id="KW-0812">Transmembrane</keyword>
<sequence length="102" mass="11868">MHCTTQHTLSPVSAAFLYLFPFIGVEFFSLPLFSTLLLHFFICGHKTYDNFACHNDNVCEYVKCHPHNPLIFVLNYFLSSVRLFLYLVVIIVPLPSFRNHTK</sequence>
<accession>C9ZX18</accession>
<feature type="transmembrane region" description="Helical" evidence="1">
    <location>
        <begin position="12"/>
        <end position="42"/>
    </location>
</feature>
<dbReference type="EMBL" id="FN554972">
    <property type="protein sequence ID" value="CBH13959.1"/>
    <property type="molecule type" value="Genomic_DNA"/>
</dbReference>
<dbReference type="GeneID" id="23860321"/>
<evidence type="ECO:0000313" key="2">
    <source>
        <dbReference type="EMBL" id="CBH13959.1"/>
    </source>
</evidence>
<reference evidence="3" key="1">
    <citation type="journal article" date="2010" name="PLoS Negl. Trop. Dis.">
        <title>The genome sequence of Trypanosoma brucei gambiense, causative agent of chronic human african trypanosomiasis.</title>
        <authorList>
            <person name="Jackson A.P."/>
            <person name="Sanders M."/>
            <person name="Berry A."/>
            <person name="McQuillan J."/>
            <person name="Aslett M.A."/>
            <person name="Quail M.A."/>
            <person name="Chukualim B."/>
            <person name="Capewell P."/>
            <person name="MacLeod A."/>
            <person name="Melville S.E."/>
            <person name="Gibson W."/>
            <person name="Barry J.D."/>
            <person name="Berriman M."/>
            <person name="Hertz-Fowler C."/>
        </authorList>
    </citation>
    <scope>NUCLEOTIDE SEQUENCE [LARGE SCALE GENOMIC DNA]</scope>
    <source>
        <strain evidence="3">MHOM/CI/86/DAL972</strain>
    </source>
</reference>
<dbReference type="KEGG" id="tbg:TbgDal_IX320"/>
<proteinExistence type="predicted"/>
<keyword evidence="1" id="KW-1133">Transmembrane helix</keyword>